<dbReference type="RefSeq" id="WP_007288154.1">
    <property type="nucleotide sequence ID" value="NZ_AAWL01000001.1"/>
</dbReference>
<protein>
    <recommendedName>
        <fullName evidence="1">Putative restriction endonuclease domain-containing protein</fullName>
    </recommendedName>
</protein>
<dbReference type="CDD" id="cd06260">
    <property type="entry name" value="DUF820-like"/>
    <property type="match status" value="1"/>
</dbReference>
<dbReference type="EMBL" id="AAWL01000001">
    <property type="protein sequence ID" value="EAX48947.1"/>
    <property type="molecule type" value="Genomic_DNA"/>
</dbReference>
<dbReference type="Gene3D" id="3.90.1570.10">
    <property type="entry name" value="tt1808, chain A"/>
    <property type="match status" value="1"/>
</dbReference>
<evidence type="ECO:0000313" key="3">
    <source>
        <dbReference type="Proteomes" id="UP000005139"/>
    </source>
</evidence>
<dbReference type="InterPro" id="IPR012296">
    <property type="entry name" value="Nuclease_put_TT1808"/>
</dbReference>
<dbReference type="OrthoDB" id="9798254at2"/>
<sequence>MALAAPKPERRYTYRDYLKWHDNERWELIGGEAYSMTPAPSRRHQMLVGNIFAALHAYFRDKTCEVYVAPFDVRLPAAGEDPDEASNVVQPDIVVVCDQAKLDDRGCLGAPDLVVEVVSPGTAKKDMAEKLELYEQAGVKEYWIVHPGDETVMVFCAGEDGRYGRHKMYGKEDKLAATIFPELVIELADVFVKSGDRGQA</sequence>
<keyword evidence="3" id="KW-1185">Reference proteome</keyword>
<reference evidence="2 3" key="2">
    <citation type="submission" date="2007-01" db="EMBL/GenBank/DDBJ databases">
        <title>Sequencing of the draft genome and assembly of Thermosinus carboxydivorans Nor1.</title>
        <authorList>
            <consortium name="US DOE Joint Genome Institute (JGI-PGF)"/>
            <person name="Copeland A."/>
            <person name="Lucas S."/>
            <person name="Lapidus A."/>
            <person name="Barry K."/>
            <person name="Glavina del Rio T."/>
            <person name="Dalin E."/>
            <person name="Tice H."/>
            <person name="Bruce D."/>
            <person name="Pitluck S."/>
            <person name="Richardson P."/>
        </authorList>
    </citation>
    <scope>NUCLEOTIDE SEQUENCE [LARGE SCALE GENOMIC DNA]</scope>
    <source>
        <strain evidence="2 3">Nor1</strain>
    </source>
</reference>
<evidence type="ECO:0000259" key="1">
    <source>
        <dbReference type="Pfam" id="PF05685"/>
    </source>
</evidence>
<dbReference type="Proteomes" id="UP000005139">
    <property type="component" value="Unassembled WGS sequence"/>
</dbReference>
<dbReference type="PANTHER" id="PTHR36558">
    <property type="entry name" value="GLR1098 PROTEIN"/>
    <property type="match status" value="1"/>
</dbReference>
<feature type="domain" description="Putative restriction endonuclease" evidence="1">
    <location>
        <begin position="16"/>
        <end position="186"/>
    </location>
</feature>
<dbReference type="PANTHER" id="PTHR36558:SF1">
    <property type="entry name" value="RESTRICTION ENDONUCLEASE DOMAIN-CONTAINING PROTEIN-RELATED"/>
    <property type="match status" value="1"/>
</dbReference>
<accession>A1HMA1</accession>
<dbReference type="InterPro" id="IPR008538">
    <property type="entry name" value="Uma2"/>
</dbReference>
<name>A1HMA1_9FIRM</name>
<organism evidence="2 3">
    <name type="scientific">Thermosinus carboxydivorans Nor1</name>
    <dbReference type="NCBI Taxonomy" id="401526"/>
    <lineage>
        <taxon>Bacteria</taxon>
        <taxon>Bacillati</taxon>
        <taxon>Bacillota</taxon>
        <taxon>Negativicutes</taxon>
        <taxon>Selenomonadales</taxon>
        <taxon>Sporomusaceae</taxon>
        <taxon>Thermosinus</taxon>
    </lineage>
</organism>
<proteinExistence type="predicted"/>
<comment type="caution">
    <text evidence="2">The sequence shown here is derived from an EMBL/GenBank/DDBJ whole genome shotgun (WGS) entry which is preliminary data.</text>
</comment>
<dbReference type="eggNOG" id="COG4636">
    <property type="taxonomic scope" value="Bacteria"/>
</dbReference>
<evidence type="ECO:0000313" key="2">
    <source>
        <dbReference type="EMBL" id="EAX48947.1"/>
    </source>
</evidence>
<gene>
    <name evidence="2" type="ORF">TcarDRAFT_2636</name>
</gene>
<reference evidence="2 3" key="1">
    <citation type="submission" date="2007-01" db="EMBL/GenBank/DDBJ databases">
        <title>Annotation of the draft genome assembly of Thermosinus carboxydivorans Nor1.</title>
        <authorList>
            <consortium name="US DOE Joint Genome Institute (JGI-ORNL)"/>
            <person name="Larimer F."/>
            <person name="Land M."/>
            <person name="Hauser L."/>
        </authorList>
    </citation>
    <scope>NUCLEOTIDE SEQUENCE [LARGE SCALE GENOMIC DNA]</scope>
    <source>
        <strain evidence="2 3">Nor1</strain>
    </source>
</reference>
<dbReference type="AlphaFoldDB" id="A1HMA1"/>
<dbReference type="SUPFAM" id="SSF52980">
    <property type="entry name" value="Restriction endonuclease-like"/>
    <property type="match status" value="1"/>
</dbReference>
<dbReference type="Pfam" id="PF05685">
    <property type="entry name" value="Uma2"/>
    <property type="match status" value="1"/>
</dbReference>
<dbReference type="InterPro" id="IPR011335">
    <property type="entry name" value="Restrct_endonuc-II-like"/>
</dbReference>